<protein>
    <submittedName>
        <fullName evidence="5">FdhF/YdeP family oxidoreductase</fullName>
    </submittedName>
    <submittedName>
        <fullName evidence="6">Molybdopterin-dependent oxidoreductase alpha subunit</fullName>
    </submittedName>
</protein>
<proteinExistence type="predicted"/>
<reference evidence="6 7" key="1">
    <citation type="journal article" date="2015" name="Stand. Genomic Sci.">
        <title>Genomic Encyclopedia of Bacterial and Archaeal Type Strains, Phase III: the genomes of soil and plant-associated and newly described type strains.</title>
        <authorList>
            <person name="Whitman W.B."/>
            <person name="Woyke T."/>
            <person name="Klenk H.P."/>
            <person name="Zhou Y."/>
            <person name="Lilburn T.G."/>
            <person name="Beck B.J."/>
            <person name="De Vos P."/>
            <person name="Vandamme P."/>
            <person name="Eisen J.A."/>
            <person name="Garrity G."/>
            <person name="Hugenholtz P."/>
            <person name="Kyrpides N.C."/>
        </authorList>
    </citation>
    <scope>NUCLEOTIDE SEQUENCE [LARGE SCALE GENOMIC DNA]</scope>
    <source>
        <strain evidence="6 7">CGMCC 1.10685</strain>
    </source>
</reference>
<dbReference type="SUPFAM" id="SSF53706">
    <property type="entry name" value="Formate dehydrogenase/DMSO reductase, domains 1-3"/>
    <property type="match status" value="1"/>
</dbReference>
<dbReference type="InterPro" id="IPR041953">
    <property type="entry name" value="YdeP_MopB"/>
</dbReference>
<keyword evidence="8" id="KW-1185">Reference proteome</keyword>
<reference evidence="6" key="2">
    <citation type="submission" date="2019-07" db="EMBL/GenBank/DDBJ databases">
        <authorList>
            <person name="Whitman W."/>
            <person name="Huntemann M."/>
            <person name="Clum A."/>
            <person name="Pillay M."/>
            <person name="Palaniappan K."/>
            <person name="Varghese N."/>
            <person name="Mikhailova N."/>
            <person name="Stamatis D."/>
            <person name="Reddy T."/>
            <person name="Daum C."/>
            <person name="Shapiro N."/>
            <person name="Ivanova N."/>
            <person name="Kyrpides N."/>
            <person name="Woyke T."/>
        </authorList>
    </citation>
    <scope>NUCLEOTIDE SEQUENCE</scope>
    <source>
        <strain evidence="6">CGMCC 1.10685</strain>
    </source>
</reference>
<dbReference type="PANTHER" id="PTHR43105:SF4">
    <property type="entry name" value="PROTEIN YDEP"/>
    <property type="match status" value="1"/>
</dbReference>
<evidence type="ECO:0000313" key="8">
    <source>
        <dbReference type="Proteomes" id="UP000437862"/>
    </source>
</evidence>
<evidence type="ECO:0000256" key="1">
    <source>
        <dbReference type="ARBA" id="ARBA00022723"/>
    </source>
</evidence>
<evidence type="ECO:0000259" key="4">
    <source>
        <dbReference type="Pfam" id="PF00384"/>
    </source>
</evidence>
<evidence type="ECO:0000256" key="2">
    <source>
        <dbReference type="ARBA" id="ARBA00023004"/>
    </source>
</evidence>
<dbReference type="GO" id="GO:0030151">
    <property type="term" value="F:molybdenum ion binding"/>
    <property type="evidence" value="ECO:0007669"/>
    <property type="project" value="InterPro"/>
</dbReference>
<organism evidence="6 7">
    <name type="scientific">Pseudoduganella flava</name>
    <dbReference type="NCBI Taxonomy" id="871742"/>
    <lineage>
        <taxon>Bacteria</taxon>
        <taxon>Pseudomonadati</taxon>
        <taxon>Pseudomonadota</taxon>
        <taxon>Betaproteobacteria</taxon>
        <taxon>Burkholderiales</taxon>
        <taxon>Oxalobacteraceae</taxon>
        <taxon>Telluria group</taxon>
        <taxon>Pseudoduganella</taxon>
    </lineage>
</organism>
<evidence type="ECO:0000313" key="7">
    <source>
        <dbReference type="Proteomes" id="UP000315112"/>
    </source>
</evidence>
<dbReference type="InterPro" id="IPR009010">
    <property type="entry name" value="Asp_de-COase-like_dom_sf"/>
</dbReference>
<dbReference type="PIRSF" id="PIRSF000144">
    <property type="entry name" value="CbbBc"/>
    <property type="match status" value="1"/>
</dbReference>
<gene>
    <name evidence="5" type="ORF">GO485_27610</name>
    <name evidence="6" type="ORF">IP92_04168</name>
</gene>
<dbReference type="EMBL" id="CP046904">
    <property type="protein sequence ID" value="QGZ42428.1"/>
    <property type="molecule type" value="Genomic_DNA"/>
</dbReference>
<dbReference type="GO" id="GO:0008863">
    <property type="term" value="F:formate dehydrogenase (NAD+) activity"/>
    <property type="evidence" value="ECO:0007669"/>
    <property type="project" value="InterPro"/>
</dbReference>
<evidence type="ECO:0000256" key="3">
    <source>
        <dbReference type="ARBA" id="ARBA00023014"/>
    </source>
</evidence>
<dbReference type="GO" id="GO:0051539">
    <property type="term" value="F:4 iron, 4 sulfur cluster binding"/>
    <property type="evidence" value="ECO:0007669"/>
    <property type="project" value="InterPro"/>
</dbReference>
<evidence type="ECO:0000313" key="6">
    <source>
        <dbReference type="EMBL" id="TWI44993.1"/>
    </source>
</evidence>
<dbReference type="PANTHER" id="PTHR43105">
    <property type="entry name" value="RESPIRATORY NITRATE REDUCTASE"/>
    <property type="match status" value="1"/>
</dbReference>
<keyword evidence="3" id="KW-0411">Iron-sulfur</keyword>
<dbReference type="InterPro" id="IPR050123">
    <property type="entry name" value="Prok_molybdopt-oxidoreductase"/>
</dbReference>
<evidence type="ECO:0000313" key="5">
    <source>
        <dbReference type="EMBL" id="QGZ42428.1"/>
    </source>
</evidence>
<dbReference type="RefSeq" id="WP_145878643.1">
    <property type="nucleotide sequence ID" value="NZ_CP046904.1"/>
</dbReference>
<dbReference type="Pfam" id="PF00384">
    <property type="entry name" value="Molybdopterin"/>
    <property type="match status" value="1"/>
</dbReference>
<dbReference type="CDD" id="cd02767">
    <property type="entry name" value="MopB_ydeP"/>
    <property type="match status" value="1"/>
</dbReference>
<dbReference type="SUPFAM" id="SSF50692">
    <property type="entry name" value="ADC-like"/>
    <property type="match status" value="1"/>
</dbReference>
<dbReference type="Proteomes" id="UP000315112">
    <property type="component" value="Unassembled WGS sequence"/>
</dbReference>
<dbReference type="NCBIfam" id="TIGR01701">
    <property type="entry name" value="Fdhalpha-like"/>
    <property type="match status" value="1"/>
</dbReference>
<reference evidence="5 8" key="3">
    <citation type="submission" date="2019-12" db="EMBL/GenBank/DDBJ databases">
        <title>Draft Genome Sequences of Six Type Strains of the Genus Massilia.</title>
        <authorList>
            <person name="Miess H."/>
            <person name="Frediansyah A."/>
            <person name="Goeker M."/>
            <person name="Gross H."/>
        </authorList>
    </citation>
    <scope>NUCLEOTIDE SEQUENCE [LARGE SCALE GENOMIC DNA]</scope>
    <source>
        <strain evidence="5 8">DSM 26639</strain>
    </source>
</reference>
<accession>A0A562PKZ7</accession>
<name>A0A562PKZ7_9BURK</name>
<dbReference type="Gene3D" id="3.40.50.740">
    <property type="match status" value="1"/>
</dbReference>
<dbReference type="Proteomes" id="UP000437862">
    <property type="component" value="Chromosome"/>
</dbReference>
<keyword evidence="1" id="KW-0479">Metal-binding</keyword>
<keyword evidence="2" id="KW-0408">Iron</keyword>
<dbReference type="EMBL" id="VLKW01000008">
    <property type="protein sequence ID" value="TWI44993.1"/>
    <property type="molecule type" value="Genomic_DNA"/>
</dbReference>
<dbReference type="AlphaFoldDB" id="A0A562PKZ7"/>
<dbReference type="InterPro" id="IPR010046">
    <property type="entry name" value="Mopterin_OxRdtse_a_bac"/>
</dbReference>
<feature type="domain" description="Molybdopterin oxidoreductase" evidence="4">
    <location>
        <begin position="107"/>
        <end position="470"/>
    </location>
</feature>
<dbReference type="GO" id="GO:0016020">
    <property type="term" value="C:membrane"/>
    <property type="evidence" value="ECO:0007669"/>
    <property type="project" value="TreeGrafter"/>
</dbReference>
<dbReference type="OrthoDB" id="5287431at2"/>
<dbReference type="InterPro" id="IPR006656">
    <property type="entry name" value="Mopterin_OxRdtase"/>
</dbReference>
<sequence length="762" mass="81782">MTKTIPIRPYDKPAGGLGALHGAAKALIGNGAALATLPRLNQPRGVDCPGCAYPDSPDSKSVDFCEQGAWAIAHEGGKRRAAPEFFAEHTVTALRAWDHVTLEGAGRLTAPMLYDQATDRYREIGWEAAFALAGAELRALGDPQRAVFYTSGRTSNEAAFLYQLFARAYGTNNLPDSSNLCHESSGQALTMSLGVGKSTVTRADFAHARLIMSFGHNPGSNHPRMLADLREAKRRGCRIIIFNPLRERGLEAFADPQAPAELVNGGTRLADAYYQVRVGGDLAAITGIVKAVLERDAADPDFIAAHTDGFGSFCATVAGQAWPAIEAASGLTRAQMEEAASYYIASPATIAAWCMGLTQNEFAVETIQMLVNLMLLRGNVGKPGAGLMPVRGHSNVQGDRTVGITSRPKPEWLAGLRRVFGIQAPGAPGLDAVGTIDGLLDGVVQAFVALGGNFAVAAPDTPRVLEALSRTRLTVHVATRLNRTHLYPGRTGLLLPCIGRTELDMQPGGAQFVSVEDTASMVHASMGRNRPASPLLRSEPYIVSQLARNTLPESGIDWNIDWNALGTDYDAIRALIERVADGAVDGFDDFNAKIRHDKGFHLPNSAGRREWRTATGKARFIAHALPADTIMARARARYGNGVLCLATIRAHRQYNTTVYRDPKGEVDRYRGVHGSRHVLFAGAGTLARLGFADGDIVRVRAAAPDGIERHVDGIRLVAIDYGHDDVFGYFPELTPLLSPLLVARGANTPAFKQIPVLLERAG</sequence>
<dbReference type="Gene3D" id="3.40.228.10">
    <property type="entry name" value="Dimethylsulfoxide Reductase, domain 2"/>
    <property type="match status" value="1"/>
</dbReference>